<evidence type="ECO:0000256" key="6">
    <source>
        <dbReference type="ARBA" id="ARBA00022741"/>
    </source>
</evidence>
<dbReference type="SUPFAM" id="SSF52540">
    <property type="entry name" value="P-loop containing nucleoside triphosphate hydrolases"/>
    <property type="match status" value="1"/>
</dbReference>
<reference evidence="14" key="1">
    <citation type="submission" date="2020-12" db="EMBL/GenBank/DDBJ databases">
        <title>Desulfobium dissulfuricans gen. nov., sp. nov., a novel mesophilic, sulfate-reducing bacterium isolated from a deep-sea hydrothermal vent.</title>
        <authorList>
            <person name="Hashimoto Y."/>
            <person name="Tame A."/>
            <person name="Sawayama S."/>
            <person name="Miyazaki J."/>
            <person name="Takai K."/>
            <person name="Nakagawa S."/>
        </authorList>
    </citation>
    <scope>NUCLEOTIDE SEQUENCE</scope>
    <source>
        <strain evidence="14">GF1</strain>
    </source>
</reference>
<evidence type="ECO:0000256" key="7">
    <source>
        <dbReference type="ARBA" id="ARBA00022840"/>
    </source>
</evidence>
<dbReference type="Gene3D" id="1.10.20.140">
    <property type="match status" value="1"/>
</dbReference>
<dbReference type="PANTHER" id="PTHR11088:SF60">
    <property type="entry name" value="TRNA DIMETHYLALLYLTRANSFERASE"/>
    <property type="match status" value="1"/>
</dbReference>
<dbReference type="KEGG" id="ddu:GF1_14560"/>
<dbReference type="GO" id="GO:0006400">
    <property type="term" value="P:tRNA modification"/>
    <property type="evidence" value="ECO:0007669"/>
    <property type="project" value="TreeGrafter"/>
</dbReference>
<keyword evidence="6 10" id="KW-0547">Nucleotide-binding</keyword>
<comment type="function">
    <text evidence="2 10 12">Catalyzes the transfer of a dimethylallyl group onto the adenine at position 37 in tRNAs that read codons beginning with uridine, leading to the formation of N6-(dimethylallyl)adenosine (i(6)A).</text>
</comment>
<evidence type="ECO:0000256" key="11">
    <source>
        <dbReference type="RuleBase" id="RU003783"/>
    </source>
</evidence>
<keyword evidence="15" id="KW-1185">Reference proteome</keyword>
<dbReference type="Proteomes" id="UP001063350">
    <property type="component" value="Chromosome"/>
</dbReference>
<keyword evidence="5 10" id="KW-0819">tRNA processing</keyword>
<feature type="site" description="Interaction with substrate tRNA" evidence="10">
    <location>
        <position position="106"/>
    </location>
</feature>
<dbReference type="InterPro" id="IPR027417">
    <property type="entry name" value="P-loop_NTPase"/>
</dbReference>
<evidence type="ECO:0000313" key="14">
    <source>
        <dbReference type="EMBL" id="BCO09080.1"/>
    </source>
</evidence>
<gene>
    <name evidence="10 14" type="primary">miaA</name>
    <name evidence="14" type="ORF">GF1_14560</name>
</gene>
<feature type="binding site" evidence="10">
    <location>
        <begin position="17"/>
        <end position="22"/>
    </location>
    <ligand>
        <name>substrate</name>
    </ligand>
</feature>
<dbReference type="Gene3D" id="3.40.50.300">
    <property type="entry name" value="P-loop containing nucleotide triphosphate hydrolases"/>
    <property type="match status" value="1"/>
</dbReference>
<comment type="subunit">
    <text evidence="10">Monomer.</text>
</comment>
<accession>A0A915UA45</accession>
<dbReference type="GO" id="GO:0052381">
    <property type="term" value="F:tRNA dimethylallyltransferase activity"/>
    <property type="evidence" value="ECO:0007669"/>
    <property type="project" value="UniProtKB-UniRule"/>
</dbReference>
<dbReference type="InterPro" id="IPR018022">
    <property type="entry name" value="IPT"/>
</dbReference>
<dbReference type="EC" id="2.5.1.75" evidence="10"/>
<dbReference type="RefSeq" id="WP_267928954.1">
    <property type="nucleotide sequence ID" value="NZ_AP024233.1"/>
</dbReference>
<dbReference type="PANTHER" id="PTHR11088">
    <property type="entry name" value="TRNA DIMETHYLALLYLTRANSFERASE"/>
    <property type="match status" value="1"/>
</dbReference>
<dbReference type="InterPro" id="IPR039657">
    <property type="entry name" value="Dimethylallyltransferase"/>
</dbReference>
<keyword evidence="7 10" id="KW-0067">ATP-binding</keyword>
<comment type="similarity">
    <text evidence="3 10 13">Belongs to the IPP transferase family.</text>
</comment>
<feature type="binding site" evidence="10">
    <location>
        <begin position="15"/>
        <end position="22"/>
    </location>
    <ligand>
        <name>ATP</name>
        <dbReference type="ChEBI" id="CHEBI:30616"/>
    </ligand>
</feature>
<dbReference type="EMBL" id="AP024233">
    <property type="protein sequence ID" value="BCO09080.1"/>
    <property type="molecule type" value="Genomic_DNA"/>
</dbReference>
<evidence type="ECO:0000256" key="5">
    <source>
        <dbReference type="ARBA" id="ARBA00022694"/>
    </source>
</evidence>
<evidence type="ECO:0000256" key="3">
    <source>
        <dbReference type="ARBA" id="ARBA00005842"/>
    </source>
</evidence>
<dbReference type="HAMAP" id="MF_00185">
    <property type="entry name" value="IPP_trans"/>
    <property type="match status" value="1"/>
</dbReference>
<evidence type="ECO:0000256" key="4">
    <source>
        <dbReference type="ARBA" id="ARBA00022679"/>
    </source>
</evidence>
<comment type="caution">
    <text evidence="10">Lacks conserved residue(s) required for the propagation of feature annotation.</text>
</comment>
<keyword evidence="4 10" id="KW-0808">Transferase</keyword>
<evidence type="ECO:0000256" key="2">
    <source>
        <dbReference type="ARBA" id="ARBA00003213"/>
    </source>
</evidence>
<name>A0A915UA45_9BACT</name>
<evidence type="ECO:0000256" key="9">
    <source>
        <dbReference type="ARBA" id="ARBA00049563"/>
    </source>
</evidence>
<organism evidence="14 15">
    <name type="scientific">Desulfolithobacter dissulfuricans</name>
    <dbReference type="NCBI Taxonomy" id="2795293"/>
    <lineage>
        <taxon>Bacteria</taxon>
        <taxon>Pseudomonadati</taxon>
        <taxon>Thermodesulfobacteriota</taxon>
        <taxon>Desulfobulbia</taxon>
        <taxon>Desulfobulbales</taxon>
        <taxon>Desulfobulbaceae</taxon>
        <taxon>Desulfolithobacter</taxon>
    </lineage>
</organism>
<dbReference type="NCBIfam" id="TIGR00174">
    <property type="entry name" value="miaA"/>
    <property type="match status" value="1"/>
</dbReference>
<comment type="catalytic activity">
    <reaction evidence="9 10 11">
        <text>adenosine(37) in tRNA + dimethylallyl diphosphate = N(6)-dimethylallyladenosine(37) in tRNA + diphosphate</text>
        <dbReference type="Rhea" id="RHEA:26482"/>
        <dbReference type="Rhea" id="RHEA-COMP:10162"/>
        <dbReference type="Rhea" id="RHEA-COMP:10375"/>
        <dbReference type="ChEBI" id="CHEBI:33019"/>
        <dbReference type="ChEBI" id="CHEBI:57623"/>
        <dbReference type="ChEBI" id="CHEBI:74411"/>
        <dbReference type="ChEBI" id="CHEBI:74415"/>
        <dbReference type="EC" id="2.5.1.75"/>
    </reaction>
</comment>
<comment type="cofactor">
    <cofactor evidence="1 10">
        <name>Mg(2+)</name>
        <dbReference type="ChEBI" id="CHEBI:18420"/>
    </cofactor>
</comment>
<evidence type="ECO:0000256" key="12">
    <source>
        <dbReference type="RuleBase" id="RU003784"/>
    </source>
</evidence>
<protein>
    <recommendedName>
        <fullName evidence="10">tRNA dimethylallyltransferase</fullName>
        <ecNumber evidence="10">2.5.1.75</ecNumber>
    </recommendedName>
    <alternativeName>
        <fullName evidence="10">Dimethylallyl diphosphate:tRNA dimethylallyltransferase</fullName>
        <shortName evidence="10">DMAPP:tRNA dimethylallyltransferase</shortName>
        <shortName evidence="10">DMATase</shortName>
    </alternativeName>
    <alternativeName>
        <fullName evidence="10">Isopentenyl-diphosphate:tRNA isopentenyltransferase</fullName>
        <shortName evidence="10">IPP transferase</shortName>
        <shortName evidence="10">IPPT</shortName>
        <shortName evidence="10">IPTase</shortName>
    </alternativeName>
</protein>
<evidence type="ECO:0000256" key="1">
    <source>
        <dbReference type="ARBA" id="ARBA00001946"/>
    </source>
</evidence>
<sequence>MTPLPINEPVLVLIGPTAIGKTDLSLEIADRFGCEIISMDSMQVYRYMDIGTAKVSAAEMARVTHHLIDIINPDEQYDAARFVHDALEAVDRIRSRNRIPLLTGGTGLYLKSLVHGLFDILPTDNDLRDRLRQRLQEEGREALFSELAQVDPETAKRIHPNDSQRLLRGLEIFYLTSVPWSVHLRNQRQQQERSRFTNILQLGLRCERDLLYERIGRRTTIMLDQGLIEEVEQLRRMGYGPKLGSMQSIGYRHANRYIDGIWDAATMQETLVRDTRRYAKRQMTWFTAQKDIEWFERTRTRDVLARIEVFLAGCGGPESLAV</sequence>
<dbReference type="Pfam" id="PF01715">
    <property type="entry name" value="IPPT"/>
    <property type="match status" value="1"/>
</dbReference>
<proteinExistence type="inferred from homology"/>
<feature type="region of interest" description="Interaction with substrate tRNA" evidence="10">
    <location>
        <begin position="40"/>
        <end position="43"/>
    </location>
</feature>
<evidence type="ECO:0000256" key="13">
    <source>
        <dbReference type="RuleBase" id="RU003785"/>
    </source>
</evidence>
<evidence type="ECO:0000256" key="8">
    <source>
        <dbReference type="ARBA" id="ARBA00022842"/>
    </source>
</evidence>
<evidence type="ECO:0000256" key="10">
    <source>
        <dbReference type="HAMAP-Rule" id="MF_00185"/>
    </source>
</evidence>
<evidence type="ECO:0000313" key="15">
    <source>
        <dbReference type="Proteomes" id="UP001063350"/>
    </source>
</evidence>
<keyword evidence="8 10" id="KW-0460">Magnesium</keyword>
<dbReference type="AlphaFoldDB" id="A0A915UA45"/>
<feature type="region of interest" description="Interaction with substrate tRNA" evidence="10">
    <location>
        <begin position="164"/>
        <end position="168"/>
    </location>
</feature>
<dbReference type="GO" id="GO:0005524">
    <property type="term" value="F:ATP binding"/>
    <property type="evidence" value="ECO:0007669"/>
    <property type="project" value="UniProtKB-UniRule"/>
</dbReference>
<feature type="site" description="Interaction with substrate tRNA" evidence="10">
    <location>
        <position position="128"/>
    </location>
</feature>